<dbReference type="RefSeq" id="XP_037149658.1">
    <property type="nucleotide sequence ID" value="XM_037294277.1"/>
</dbReference>
<reference evidence="2 3" key="1">
    <citation type="journal article" date="2020" name="Genomics">
        <title>Complete, high-quality genomes from long-read metagenomic sequencing of two wolf lichen thalli reveals enigmatic genome architecture.</title>
        <authorList>
            <person name="McKenzie S.K."/>
            <person name="Walston R.F."/>
            <person name="Allen J.L."/>
        </authorList>
    </citation>
    <scope>NUCLEOTIDE SEQUENCE [LARGE SCALE GENOMIC DNA]</scope>
    <source>
        <strain evidence="2">WasteWater1</strain>
    </source>
</reference>
<evidence type="ECO:0000256" key="1">
    <source>
        <dbReference type="SAM" id="MobiDB-lite"/>
    </source>
</evidence>
<name>A0A8H6CBD1_9LECA</name>
<evidence type="ECO:0000313" key="2">
    <source>
        <dbReference type="EMBL" id="KAF6220223.1"/>
    </source>
</evidence>
<dbReference type="AlphaFoldDB" id="A0A8H6CBD1"/>
<dbReference type="Proteomes" id="UP000593566">
    <property type="component" value="Unassembled WGS sequence"/>
</dbReference>
<feature type="region of interest" description="Disordered" evidence="1">
    <location>
        <begin position="165"/>
        <end position="185"/>
    </location>
</feature>
<protein>
    <submittedName>
        <fullName evidence="2">Uncharacterized protein</fullName>
    </submittedName>
</protein>
<dbReference type="GeneID" id="59331766"/>
<sequence>MTPPLLPVVYAGRGDAMFLQYNVDAHGRQEENFIILDDGGDASYHKFPASALRMLRGENPNLTAMIASHADLDRYERKKISTGKIDGTCYEALAKWHEANTDKCSGLRATDTLNRLGDDPVPLPEPSPIKIFEEALRLIEDLRDAYSTNRPDADLFWQFYETYKRERKPPPPKGSLLGEEYKEEE</sequence>
<organism evidence="2 3">
    <name type="scientific">Letharia lupina</name>
    <dbReference type="NCBI Taxonomy" id="560253"/>
    <lineage>
        <taxon>Eukaryota</taxon>
        <taxon>Fungi</taxon>
        <taxon>Dikarya</taxon>
        <taxon>Ascomycota</taxon>
        <taxon>Pezizomycotina</taxon>
        <taxon>Lecanoromycetes</taxon>
        <taxon>OSLEUM clade</taxon>
        <taxon>Lecanoromycetidae</taxon>
        <taxon>Lecanorales</taxon>
        <taxon>Lecanorineae</taxon>
        <taxon>Parmeliaceae</taxon>
        <taxon>Letharia</taxon>
    </lineage>
</organism>
<dbReference type="EMBL" id="JACCJB010000017">
    <property type="protein sequence ID" value="KAF6220223.1"/>
    <property type="molecule type" value="Genomic_DNA"/>
</dbReference>
<comment type="caution">
    <text evidence="2">The sequence shown here is derived from an EMBL/GenBank/DDBJ whole genome shotgun (WGS) entry which is preliminary data.</text>
</comment>
<gene>
    <name evidence="2" type="ORF">HO133_003355</name>
</gene>
<proteinExistence type="predicted"/>
<accession>A0A8H6CBD1</accession>
<keyword evidence="3" id="KW-1185">Reference proteome</keyword>
<evidence type="ECO:0000313" key="3">
    <source>
        <dbReference type="Proteomes" id="UP000593566"/>
    </source>
</evidence>